<dbReference type="InterPro" id="IPR029058">
    <property type="entry name" value="AB_hydrolase_fold"/>
</dbReference>
<evidence type="ECO:0000313" key="2">
    <source>
        <dbReference type="EMBL" id="ATX65247.1"/>
    </source>
</evidence>
<dbReference type="Pfam" id="PF12697">
    <property type="entry name" value="Abhydrolase_6"/>
    <property type="match status" value="1"/>
</dbReference>
<dbReference type="AlphaFoldDB" id="A0A2K8K714"/>
<dbReference type="InterPro" id="IPR000073">
    <property type="entry name" value="AB_hydrolase_1"/>
</dbReference>
<dbReference type="OrthoDB" id="9791366at2"/>
<dbReference type="PANTHER" id="PTHR43433:SF5">
    <property type="entry name" value="AB HYDROLASE-1 DOMAIN-CONTAINING PROTEIN"/>
    <property type="match status" value="1"/>
</dbReference>
<organism evidence="2 3">
    <name type="scientific">Roseinatronobacter bogoriensis subsp. barguzinensis</name>
    <dbReference type="NCBI Taxonomy" id="441209"/>
    <lineage>
        <taxon>Bacteria</taxon>
        <taxon>Pseudomonadati</taxon>
        <taxon>Pseudomonadota</taxon>
        <taxon>Alphaproteobacteria</taxon>
        <taxon>Rhodobacterales</taxon>
        <taxon>Paracoccaceae</taxon>
        <taxon>Roseinatronobacter</taxon>
    </lineage>
</organism>
<gene>
    <name evidence="2" type="ORF">BG454_04910</name>
</gene>
<dbReference type="InterPro" id="IPR050471">
    <property type="entry name" value="AB_hydrolase"/>
</dbReference>
<dbReference type="Gene3D" id="3.40.50.1820">
    <property type="entry name" value="alpha/beta hydrolase"/>
    <property type="match status" value="1"/>
</dbReference>
<name>A0A2K8K714_9RHOB</name>
<dbReference type="EMBL" id="CP024899">
    <property type="protein sequence ID" value="ATX65247.1"/>
    <property type="molecule type" value="Genomic_DNA"/>
</dbReference>
<dbReference type="RefSeq" id="WP_071479313.1">
    <property type="nucleotide sequence ID" value="NZ_CP024899.1"/>
</dbReference>
<evidence type="ECO:0000259" key="1">
    <source>
        <dbReference type="Pfam" id="PF12697"/>
    </source>
</evidence>
<dbReference type="STRING" id="441209.GCA_001870665_03721"/>
<keyword evidence="2" id="KW-0378">Hydrolase</keyword>
<accession>A0A2K8K714</accession>
<dbReference type="KEGG" id="rbg:BG454_04910"/>
<dbReference type="GO" id="GO:0016787">
    <property type="term" value="F:hydrolase activity"/>
    <property type="evidence" value="ECO:0007669"/>
    <property type="project" value="UniProtKB-KW"/>
</dbReference>
<evidence type="ECO:0000313" key="3">
    <source>
        <dbReference type="Proteomes" id="UP000228948"/>
    </source>
</evidence>
<protein>
    <submittedName>
        <fullName evidence="2">Alpha/beta hydrolase</fullName>
    </submittedName>
</protein>
<feature type="domain" description="AB hydrolase-1" evidence="1">
    <location>
        <begin position="23"/>
        <end position="261"/>
    </location>
</feature>
<proteinExistence type="predicted"/>
<dbReference type="PANTHER" id="PTHR43433">
    <property type="entry name" value="HYDROLASE, ALPHA/BETA FOLD FAMILY PROTEIN"/>
    <property type="match status" value="1"/>
</dbReference>
<reference evidence="2 3" key="1">
    <citation type="submission" date="2017-11" db="EMBL/GenBank/DDBJ databases">
        <title>Revised Sequence and Annotation of the Rhodobaca barguzinensis strain alga05 Genome.</title>
        <authorList>
            <person name="Kopejtka K."/>
            <person name="Tomasch J.M."/>
            <person name="Bunk B."/>
            <person name="Koblizek M."/>
        </authorList>
    </citation>
    <scope>NUCLEOTIDE SEQUENCE [LARGE SCALE GENOMIC DNA]</scope>
    <source>
        <strain evidence="3">alga05</strain>
    </source>
</reference>
<sequence length="273" mass="29792">MPFFTAPDGAQLHYTDEGHGRGLLCLSGLTRNGTDFDYLAPHLPSLRMIRLDYRGRGKSDWTGAETYTVMQEGADVIALLDHLGLDQVAVLGTSRGGIIGMYLATVARDRLRGLCLNDVGPVIEADGLARISNYIGQTPSAWTHAQAAIALERSCPEFSDVPEGRWLQEARRHFIATDQGLELNYDPALRDAFLAAMEGGGGDLWPMFAACEGMPLALIRGANSNLLSPATAAEMQRQRPDMVFAEVPGRGHIPFLDEREALQAIHEWLGMCL</sequence>
<dbReference type="Proteomes" id="UP000228948">
    <property type="component" value="Chromosome"/>
</dbReference>
<dbReference type="SUPFAM" id="SSF53474">
    <property type="entry name" value="alpha/beta-Hydrolases"/>
    <property type="match status" value="1"/>
</dbReference>
<keyword evidence="3" id="KW-1185">Reference proteome</keyword>